<dbReference type="InterPro" id="IPR036864">
    <property type="entry name" value="Zn2-C6_fun-type_DNA-bd_sf"/>
</dbReference>
<evidence type="ECO:0000313" key="4">
    <source>
        <dbReference type="Proteomes" id="UP001239213"/>
    </source>
</evidence>
<dbReference type="CDD" id="cd12148">
    <property type="entry name" value="fungal_TF_MHR"/>
    <property type="match status" value="1"/>
</dbReference>
<sequence length="491" mass="55038">MRTRTGIAHRPIFVLTSATSNTWRVRKVKCDEALPACQRCRKAQRYCDRTTPLPQLKKSRQDTEEPDSAGEYLPRVPHCSWSCTRCSRSHTSLKADEPQTPFPSPSNPRKALQDPSIARYFFHYIADIAPWYDLSDAFLTFGASLPEAALDSPLPFAAILALSAVHTSRTTVPSARAAAEFYHGHCIRWLINMAAEEYDHDERTQGLALASVCLLRSYEILSEEVDPNRHLQGAYSLAAYHTPQTDAFGSSLRAAGFWNYLREDITFSLFRRCPLKIDLAQVPLALPASDSRADQDYLSAVTLILGRIINTCFKGSGSVTEESWSSLSHLLREWRKSLPSRFEPFSTVERGLGLTLPSIGLLRDHHAAALHYQLVATTILCIHASPQQLSSLQNILDGRDGRQDTKDDILEHLALDVCGVAFTANTPSVQVNAFGPIAFCARFIRREASRQELIRRLLACKRTIGWPVQRLVSELETEWRNPPPPEQADNE</sequence>
<dbReference type="GO" id="GO:0000981">
    <property type="term" value="F:DNA-binding transcription factor activity, RNA polymerase II-specific"/>
    <property type="evidence" value="ECO:0007669"/>
    <property type="project" value="InterPro"/>
</dbReference>
<dbReference type="Gene3D" id="4.10.240.10">
    <property type="entry name" value="Zn(2)-C6 fungal-type DNA-binding domain"/>
    <property type="match status" value="1"/>
</dbReference>
<organism evidence="3 4">
    <name type="scientific">Colletotrichum cuscutae</name>
    <dbReference type="NCBI Taxonomy" id="1209917"/>
    <lineage>
        <taxon>Eukaryota</taxon>
        <taxon>Fungi</taxon>
        <taxon>Dikarya</taxon>
        <taxon>Ascomycota</taxon>
        <taxon>Pezizomycotina</taxon>
        <taxon>Sordariomycetes</taxon>
        <taxon>Hypocreomycetidae</taxon>
        <taxon>Glomerellales</taxon>
        <taxon>Glomerellaceae</taxon>
        <taxon>Colletotrichum</taxon>
        <taxon>Colletotrichum acutatum species complex</taxon>
    </lineage>
</organism>
<accession>A0AAI9Y3R9</accession>
<reference evidence="3" key="1">
    <citation type="submission" date="2016-11" db="EMBL/GenBank/DDBJ databases">
        <title>The genome sequence of Colletotrichum cuscutae.</title>
        <authorList>
            <person name="Baroncelli R."/>
        </authorList>
    </citation>
    <scope>NUCLEOTIDE SEQUENCE</scope>
    <source>
        <strain evidence="3">IMI 304802</strain>
    </source>
</reference>
<dbReference type="PANTHER" id="PTHR37534:SF2">
    <property type="entry name" value="N-ACETYLTRANSFERASE DOMAIN-CONTAINING PROTEIN"/>
    <property type="match status" value="1"/>
</dbReference>
<dbReference type="AlphaFoldDB" id="A0AAI9Y3R9"/>
<protein>
    <recommendedName>
        <fullName evidence="2">Zn(2)-C6 fungal-type domain-containing protein</fullName>
    </recommendedName>
</protein>
<dbReference type="Pfam" id="PF00172">
    <property type="entry name" value="Zn_clus"/>
    <property type="match status" value="1"/>
</dbReference>
<name>A0AAI9Y3R9_9PEZI</name>
<dbReference type="SUPFAM" id="SSF57701">
    <property type="entry name" value="Zn2/Cys6 DNA-binding domain"/>
    <property type="match status" value="1"/>
</dbReference>
<comment type="caution">
    <text evidence="3">The sequence shown here is derived from an EMBL/GenBank/DDBJ whole genome shotgun (WGS) entry which is preliminary data.</text>
</comment>
<dbReference type="EMBL" id="MPDP01000119">
    <property type="protein sequence ID" value="KAK1479076.1"/>
    <property type="molecule type" value="Genomic_DNA"/>
</dbReference>
<keyword evidence="4" id="KW-1185">Reference proteome</keyword>
<evidence type="ECO:0000259" key="2">
    <source>
        <dbReference type="Pfam" id="PF00172"/>
    </source>
</evidence>
<dbReference type="PANTHER" id="PTHR37534">
    <property type="entry name" value="TRANSCRIPTIONAL ACTIVATOR PROTEIN UGA3"/>
    <property type="match status" value="1"/>
</dbReference>
<evidence type="ECO:0000256" key="1">
    <source>
        <dbReference type="ARBA" id="ARBA00023242"/>
    </source>
</evidence>
<evidence type="ECO:0000313" key="3">
    <source>
        <dbReference type="EMBL" id="KAK1479076.1"/>
    </source>
</evidence>
<dbReference type="GO" id="GO:0045944">
    <property type="term" value="P:positive regulation of transcription by RNA polymerase II"/>
    <property type="evidence" value="ECO:0007669"/>
    <property type="project" value="TreeGrafter"/>
</dbReference>
<dbReference type="CDD" id="cd00067">
    <property type="entry name" value="GAL4"/>
    <property type="match status" value="1"/>
</dbReference>
<dbReference type="Proteomes" id="UP001239213">
    <property type="component" value="Unassembled WGS sequence"/>
</dbReference>
<proteinExistence type="predicted"/>
<feature type="domain" description="Zn(2)-C6 fungal-type" evidence="2">
    <location>
        <begin position="24"/>
        <end position="49"/>
    </location>
</feature>
<dbReference type="GO" id="GO:0005634">
    <property type="term" value="C:nucleus"/>
    <property type="evidence" value="ECO:0007669"/>
    <property type="project" value="TreeGrafter"/>
</dbReference>
<dbReference type="GO" id="GO:0000976">
    <property type="term" value="F:transcription cis-regulatory region binding"/>
    <property type="evidence" value="ECO:0007669"/>
    <property type="project" value="TreeGrafter"/>
</dbReference>
<keyword evidence="1" id="KW-0539">Nucleus</keyword>
<gene>
    <name evidence="3" type="ORF">CCUS01_16393</name>
</gene>
<dbReference type="InterPro" id="IPR001138">
    <property type="entry name" value="Zn2Cys6_DnaBD"/>
</dbReference>
<dbReference type="GO" id="GO:0008270">
    <property type="term" value="F:zinc ion binding"/>
    <property type="evidence" value="ECO:0007669"/>
    <property type="project" value="InterPro"/>
</dbReference>